<comment type="caution">
    <text evidence="1">The sequence shown here is derived from an EMBL/GenBank/DDBJ whole genome shotgun (WGS) entry which is preliminary data.</text>
</comment>
<dbReference type="Proteomes" id="UP001239019">
    <property type="component" value="Unassembled WGS sequence"/>
</dbReference>
<organism evidence="1 2">
    <name type="scientific">Natronospira bacteriovora</name>
    <dbReference type="NCBI Taxonomy" id="3069753"/>
    <lineage>
        <taxon>Bacteria</taxon>
        <taxon>Pseudomonadati</taxon>
        <taxon>Pseudomonadota</taxon>
        <taxon>Gammaproteobacteria</taxon>
        <taxon>Natronospirales</taxon>
        <taxon>Natronospiraceae</taxon>
        <taxon>Natronospira</taxon>
    </lineage>
</organism>
<accession>A0ABU0W7W3</accession>
<evidence type="ECO:0000313" key="1">
    <source>
        <dbReference type="EMBL" id="MDQ2070117.1"/>
    </source>
</evidence>
<sequence>MTTSEFLRGISARLDRLFGYRQECRRFRRDVGYRPNLRHPRSFNEKILCRKLFDHDPRFPRVNGKLCMREYLRETLGERVEPHLVPVEQVIARAEDFDPASLPEACVLKPAHSSGKVLVLEPGRHPEGDELIRIVREWLGGPSFGDRHHEWLYSQVPRRVLVEPLLQDREGRLPLDYKLFVFHGRVKLIQVDFERFTGHRRSLYTPDWRKMDVRYVYEDGPTLDEPAGLETMIELAESAAAGFDFLRVDLYNLDGRILVGELTCYPESGRGRFWPESFDFEMGSWW</sequence>
<dbReference type="RefSeq" id="WP_306728617.1">
    <property type="nucleotide sequence ID" value="NZ_JAVDDT010000006.1"/>
</dbReference>
<proteinExistence type="predicted"/>
<name>A0ABU0W7W3_9GAMM</name>
<protein>
    <submittedName>
        <fullName evidence="1">ATP-grasp fold amidoligase family protein</fullName>
    </submittedName>
</protein>
<dbReference type="EMBL" id="JAVDDT010000006">
    <property type="protein sequence ID" value="MDQ2070117.1"/>
    <property type="molecule type" value="Genomic_DNA"/>
</dbReference>
<keyword evidence="2" id="KW-1185">Reference proteome</keyword>
<gene>
    <name evidence="1" type="ORF">RBH19_09530</name>
</gene>
<dbReference type="Pfam" id="PF14305">
    <property type="entry name" value="ATPgrasp_TupA"/>
    <property type="match status" value="1"/>
</dbReference>
<reference evidence="1 2" key="1">
    <citation type="submission" date="2023-08" db="EMBL/GenBank/DDBJ databases">
        <title>Whole-genome sequencing of halo(alkali)philic microorganisms from hypersaline lakes.</title>
        <authorList>
            <person name="Sorokin D.Y."/>
            <person name="Abbas B."/>
            <person name="Merkel A.Y."/>
        </authorList>
    </citation>
    <scope>NUCLEOTIDE SEQUENCE [LARGE SCALE GENOMIC DNA]</scope>
    <source>
        <strain evidence="1 2">AB-CW4</strain>
    </source>
</reference>
<dbReference type="InterPro" id="IPR029465">
    <property type="entry name" value="ATPgrasp_TupA"/>
</dbReference>
<evidence type="ECO:0000313" key="2">
    <source>
        <dbReference type="Proteomes" id="UP001239019"/>
    </source>
</evidence>